<feature type="transmembrane region" description="Helical" evidence="1">
    <location>
        <begin position="72"/>
        <end position="97"/>
    </location>
</feature>
<keyword evidence="1" id="KW-0472">Membrane</keyword>
<feature type="transmembrane region" description="Helical" evidence="1">
    <location>
        <begin position="177"/>
        <end position="197"/>
    </location>
</feature>
<feature type="transmembrane region" description="Helical" evidence="1">
    <location>
        <begin position="145"/>
        <end position="171"/>
    </location>
</feature>
<evidence type="ECO:0000256" key="1">
    <source>
        <dbReference type="SAM" id="Phobius"/>
    </source>
</evidence>
<keyword evidence="1" id="KW-1133">Transmembrane helix</keyword>
<gene>
    <name evidence="3" type="ORF">SAMN02910411_1711</name>
</gene>
<dbReference type="AlphaFoldDB" id="A0A285S3Z4"/>
<organism evidence="3 4">
    <name type="scientific">Pseudobutyrivibrio ruminis DSM 9787</name>
    <dbReference type="NCBI Taxonomy" id="1123011"/>
    <lineage>
        <taxon>Bacteria</taxon>
        <taxon>Bacillati</taxon>
        <taxon>Bacillota</taxon>
        <taxon>Clostridia</taxon>
        <taxon>Lachnospirales</taxon>
        <taxon>Lachnospiraceae</taxon>
        <taxon>Pseudobutyrivibrio</taxon>
    </lineage>
</organism>
<proteinExistence type="predicted"/>
<feature type="transmembrane region" description="Helical" evidence="1">
    <location>
        <begin position="117"/>
        <end position="138"/>
    </location>
</feature>
<evidence type="ECO:0000313" key="4">
    <source>
        <dbReference type="Proteomes" id="UP000219563"/>
    </source>
</evidence>
<sequence length="206" mass="21915">MFCSSCGTQLEEGTLFCPNCGNPVAQANDTAQTQAEASAAQASAPVNPAPQFDGSTQYYTPQPVLGLKWAHFLGYFALWAGALVNLGSGISFITGLIYNGDASFIYDYFPGLQVLNILYGVCLLGTVALNVFAALSIIKCKKQTGLLVCLVYSAQVVLSLVYVVAGSIILSSFAGDASVVSSVIVSIVMTFVNRTYFNNRRDVYVN</sequence>
<feature type="domain" description="Zinc-ribbon" evidence="2">
    <location>
        <begin position="2"/>
        <end position="24"/>
    </location>
</feature>
<reference evidence="3 4" key="1">
    <citation type="submission" date="2017-08" db="EMBL/GenBank/DDBJ databases">
        <authorList>
            <person name="de Groot N.N."/>
        </authorList>
    </citation>
    <scope>NUCLEOTIDE SEQUENCE [LARGE SCALE GENOMIC DNA]</scope>
    <source>
        <strain evidence="3 4">DSM 9787</strain>
    </source>
</reference>
<dbReference type="Pfam" id="PF13240">
    <property type="entry name" value="Zn_Ribbon_1"/>
    <property type="match status" value="1"/>
</dbReference>
<accession>A0A285S3Z4</accession>
<dbReference type="EMBL" id="OBMR01000005">
    <property type="protein sequence ID" value="SOC01512.1"/>
    <property type="molecule type" value="Genomic_DNA"/>
</dbReference>
<evidence type="ECO:0000259" key="2">
    <source>
        <dbReference type="Pfam" id="PF13240"/>
    </source>
</evidence>
<dbReference type="Proteomes" id="UP000219563">
    <property type="component" value="Unassembled WGS sequence"/>
</dbReference>
<evidence type="ECO:0000313" key="3">
    <source>
        <dbReference type="EMBL" id="SOC01512.1"/>
    </source>
</evidence>
<dbReference type="RefSeq" id="WP_097076159.1">
    <property type="nucleotide sequence ID" value="NZ_OBMR01000005.1"/>
</dbReference>
<protein>
    <submittedName>
        <fullName evidence="3">Zinc-ribbon domain-containing protein</fullName>
    </submittedName>
</protein>
<dbReference type="InterPro" id="IPR026870">
    <property type="entry name" value="Zinc_ribbon_dom"/>
</dbReference>
<keyword evidence="1" id="KW-0812">Transmembrane</keyword>
<name>A0A285S3Z4_9FIRM</name>